<feature type="transmembrane region" description="Helical" evidence="1">
    <location>
        <begin position="68"/>
        <end position="85"/>
    </location>
</feature>
<accession>A0A6I6IX81</accession>
<evidence type="ECO:0000256" key="1">
    <source>
        <dbReference type="SAM" id="Phobius"/>
    </source>
</evidence>
<keyword evidence="1" id="KW-1133">Transmembrane helix</keyword>
<feature type="transmembrane region" description="Helical" evidence="1">
    <location>
        <begin position="12"/>
        <end position="31"/>
    </location>
</feature>
<sequence length="122" mass="12980">MTQDTAQAQSIGAACLMLITVQGIMLASLYFDVAPHPPRVIPLFAMPPFLAVSIGTALCAMRLTGTRMGNILAGLAALFALLSFGPQKYFDPAFPEIWIAVIASQLSVLAILYALVAQREPS</sequence>
<evidence type="ECO:0000313" key="2">
    <source>
        <dbReference type="EMBL" id="QGY00038.1"/>
    </source>
</evidence>
<evidence type="ECO:0000313" key="3">
    <source>
        <dbReference type="Proteomes" id="UP000428330"/>
    </source>
</evidence>
<dbReference type="EMBL" id="CP034348">
    <property type="protein sequence ID" value="QGY00038.1"/>
    <property type="molecule type" value="Genomic_DNA"/>
</dbReference>
<feature type="transmembrane region" description="Helical" evidence="1">
    <location>
        <begin position="43"/>
        <end position="61"/>
    </location>
</feature>
<dbReference type="OrthoDB" id="8117471at2"/>
<organism evidence="2 3">
    <name type="scientific">Roseovarius faecimaris</name>
    <dbReference type="NCBI Taxonomy" id="2494550"/>
    <lineage>
        <taxon>Bacteria</taxon>
        <taxon>Pseudomonadati</taxon>
        <taxon>Pseudomonadota</taxon>
        <taxon>Alphaproteobacteria</taxon>
        <taxon>Rhodobacterales</taxon>
        <taxon>Roseobacteraceae</taxon>
        <taxon>Roseovarius</taxon>
    </lineage>
</organism>
<dbReference type="Proteomes" id="UP000428330">
    <property type="component" value="Chromosome"/>
</dbReference>
<keyword evidence="3" id="KW-1185">Reference proteome</keyword>
<keyword evidence="1" id="KW-0472">Membrane</keyword>
<dbReference type="RefSeq" id="WP_157708719.1">
    <property type="nucleotide sequence ID" value="NZ_CP034348.1"/>
</dbReference>
<keyword evidence="1" id="KW-0812">Transmembrane</keyword>
<feature type="transmembrane region" description="Helical" evidence="1">
    <location>
        <begin position="97"/>
        <end position="116"/>
    </location>
</feature>
<protein>
    <submittedName>
        <fullName evidence="2">Uncharacterized protein</fullName>
    </submittedName>
</protein>
<dbReference type="AlphaFoldDB" id="A0A6I6IX81"/>
<reference evidence="3" key="1">
    <citation type="submission" date="2018-12" db="EMBL/GenBank/DDBJ databases">
        <title>Complete genome sequence of Roseovarius sp. MME-070.</title>
        <authorList>
            <person name="Nam Y.-D."/>
            <person name="Kang J."/>
            <person name="Chung W.-H."/>
            <person name="Park Y.S."/>
        </authorList>
    </citation>
    <scope>NUCLEOTIDE SEQUENCE [LARGE SCALE GENOMIC DNA]</scope>
    <source>
        <strain evidence="3">MME-070</strain>
    </source>
</reference>
<gene>
    <name evidence="2" type="ORF">EI983_17895</name>
</gene>
<name>A0A6I6IX81_9RHOB</name>
<dbReference type="KEGG" id="rom:EI983_17895"/>
<proteinExistence type="predicted"/>